<gene>
    <name evidence="1" type="ORF">J43TS3_00270</name>
</gene>
<accession>A0A919X3Y6</accession>
<sequence length="80" mass="9809">MYIYEEGSYELKNDKLVTQFENENEYLEIDFILKESDKDFREYSVEISDSKFEIEDSKHVSNLRGIYEKLQHSHFEFIER</sequence>
<name>A0A919X3Y6_9BACI</name>
<comment type="caution">
    <text evidence="1">The sequence shown here is derived from an EMBL/GenBank/DDBJ whole genome shotgun (WGS) entry which is preliminary data.</text>
</comment>
<reference evidence="1" key="1">
    <citation type="submission" date="2021-03" db="EMBL/GenBank/DDBJ databases">
        <title>Antimicrobial resistance genes in bacteria isolated from Japanese honey, and their potential for conferring macrolide and lincosamide resistance in the American foulbrood pathogen Paenibacillus larvae.</title>
        <authorList>
            <person name="Okamoto M."/>
            <person name="Kumagai M."/>
            <person name="Kanamori H."/>
            <person name="Takamatsu D."/>
        </authorList>
    </citation>
    <scope>NUCLEOTIDE SEQUENCE</scope>
    <source>
        <strain evidence="1">J43TS3</strain>
    </source>
</reference>
<dbReference type="Proteomes" id="UP000676917">
    <property type="component" value="Unassembled WGS sequence"/>
</dbReference>
<evidence type="ECO:0000313" key="1">
    <source>
        <dbReference type="EMBL" id="GIO25416.1"/>
    </source>
</evidence>
<dbReference type="EMBL" id="BORP01000001">
    <property type="protein sequence ID" value="GIO25416.1"/>
    <property type="molecule type" value="Genomic_DNA"/>
</dbReference>
<organism evidence="1 2">
    <name type="scientific">Ornithinibacillus bavariensis</name>
    <dbReference type="NCBI Taxonomy" id="545502"/>
    <lineage>
        <taxon>Bacteria</taxon>
        <taxon>Bacillati</taxon>
        <taxon>Bacillota</taxon>
        <taxon>Bacilli</taxon>
        <taxon>Bacillales</taxon>
        <taxon>Bacillaceae</taxon>
        <taxon>Ornithinibacillus</taxon>
    </lineage>
</organism>
<protein>
    <submittedName>
        <fullName evidence="1">Uncharacterized protein</fullName>
    </submittedName>
</protein>
<dbReference type="AlphaFoldDB" id="A0A919X3Y6"/>
<evidence type="ECO:0000313" key="2">
    <source>
        <dbReference type="Proteomes" id="UP000676917"/>
    </source>
</evidence>
<proteinExistence type="predicted"/>
<keyword evidence="2" id="KW-1185">Reference proteome</keyword>